<comment type="caution">
    <text evidence="2">The sequence shown here is derived from an EMBL/GenBank/DDBJ whole genome shotgun (WGS) entry which is preliminary data.</text>
</comment>
<reference evidence="2 3" key="1">
    <citation type="submission" date="2014-09" db="EMBL/GenBank/DDBJ databases">
        <authorList>
            <person name="Grob C."/>
            <person name="Taubert M."/>
            <person name="Howat A.M."/>
            <person name="Burns O.J."/>
            <person name="Dixon J.L."/>
            <person name="Chen Y."/>
            <person name="Murrell J.C."/>
        </authorList>
    </citation>
    <scope>NUCLEOTIDE SEQUENCE [LARGE SCALE GENOMIC DNA]</scope>
    <source>
        <strain evidence="2">L4</strain>
    </source>
</reference>
<organism evidence="2 3">
    <name type="scientific">Methylophaga thiooxydans</name>
    <dbReference type="NCBI Taxonomy" id="392484"/>
    <lineage>
        <taxon>Bacteria</taxon>
        <taxon>Pseudomonadati</taxon>
        <taxon>Pseudomonadota</taxon>
        <taxon>Gammaproteobacteria</taxon>
        <taxon>Thiotrichales</taxon>
        <taxon>Piscirickettsiaceae</taxon>
        <taxon>Methylophaga</taxon>
    </lineage>
</organism>
<name>A0A0A0BHV1_9GAMM</name>
<feature type="transmembrane region" description="Helical" evidence="1">
    <location>
        <begin position="112"/>
        <end position="137"/>
    </location>
</feature>
<proteinExistence type="predicted"/>
<sequence length="285" mass="30282">MSIEAGAGSIRQPSQNAEQATCVPDAVNFSETTSSKGRLALMLSAIVVGVSGGALLSAQGAMTSAMTWLFIILTFVGGLLSTWSPCGYSSLSLLRPAGKYSLKSVTRWTPTFITHAIGYAFGALVLGGGLGLVGAFMFEQLAFSHMVIGLALLAMGYGAHQFGFLKMPYPQRRAQVPHDARLRFRSSTIGLLYGYALGMNYLTYVQTPILYIVTGAALLSADVTTAITIIAIFNIGRCLPVAVNFLPITNQSVQAWLAKWQERAVELDGFLLLSIGAAALTMLAL</sequence>
<evidence type="ECO:0000256" key="1">
    <source>
        <dbReference type="SAM" id="Phobius"/>
    </source>
</evidence>
<keyword evidence="1" id="KW-0812">Transmembrane</keyword>
<feature type="transmembrane region" description="Helical" evidence="1">
    <location>
        <begin position="68"/>
        <end position="91"/>
    </location>
</feature>
<feature type="transmembrane region" description="Helical" evidence="1">
    <location>
        <begin position="143"/>
        <end position="165"/>
    </location>
</feature>
<keyword evidence="1" id="KW-1133">Transmembrane helix</keyword>
<gene>
    <name evidence="2" type="primary">mauF</name>
    <name evidence="2" type="ORF">LP43_1081</name>
</gene>
<keyword evidence="1" id="KW-0472">Membrane</keyword>
<feature type="transmembrane region" description="Helical" evidence="1">
    <location>
        <begin position="186"/>
        <end position="203"/>
    </location>
</feature>
<feature type="transmembrane region" description="Helical" evidence="1">
    <location>
        <begin position="39"/>
        <end position="62"/>
    </location>
</feature>
<dbReference type="Proteomes" id="UP000029999">
    <property type="component" value="Unassembled WGS sequence"/>
</dbReference>
<feature type="transmembrane region" description="Helical" evidence="1">
    <location>
        <begin position="267"/>
        <end position="284"/>
    </location>
</feature>
<dbReference type="STRING" id="392484.LP43_1081"/>
<evidence type="ECO:0000313" key="2">
    <source>
        <dbReference type="EMBL" id="KGM07470.1"/>
    </source>
</evidence>
<evidence type="ECO:0000313" key="3">
    <source>
        <dbReference type="Proteomes" id="UP000029999"/>
    </source>
</evidence>
<dbReference type="EMBL" id="JRQD01000002">
    <property type="protein sequence ID" value="KGM07470.1"/>
    <property type="molecule type" value="Genomic_DNA"/>
</dbReference>
<accession>A0A0A0BHV1</accession>
<protein>
    <submittedName>
        <fullName evidence="2">Methylamine utilization protein mauF</fullName>
    </submittedName>
</protein>
<dbReference type="RefSeq" id="WP_036312772.1">
    <property type="nucleotide sequence ID" value="NZ_JADFAB010000007.1"/>
</dbReference>
<dbReference type="AlphaFoldDB" id="A0A0A0BHV1"/>